<sequence length="128" mass="13826">MAGGDWLLQLEQADEGQKVKIMAALNDVLSRIQPLHRGKCARVSNERRLVAARSLQEGDLAKALALASQAVLRAPMTGTPLHRDKRARMSNERRLVAARSLQEGDLAKALALASQAVLRAPMTGTVAH</sequence>
<feature type="non-terminal residue" evidence="1">
    <location>
        <position position="1"/>
    </location>
</feature>
<proteinExistence type="predicted"/>
<gene>
    <name evidence="1" type="ORF">OBRU01_08295</name>
</gene>
<evidence type="ECO:0000313" key="2">
    <source>
        <dbReference type="Proteomes" id="UP000037510"/>
    </source>
</evidence>
<name>A0A0L7LHS6_OPEBR</name>
<feature type="non-terminal residue" evidence="1">
    <location>
        <position position="128"/>
    </location>
</feature>
<dbReference type="AlphaFoldDB" id="A0A0L7LHS6"/>
<keyword evidence="2" id="KW-1185">Reference proteome</keyword>
<organism evidence="1 2">
    <name type="scientific">Operophtera brumata</name>
    <name type="common">Winter moth</name>
    <name type="synonym">Phalaena brumata</name>
    <dbReference type="NCBI Taxonomy" id="104452"/>
    <lineage>
        <taxon>Eukaryota</taxon>
        <taxon>Metazoa</taxon>
        <taxon>Ecdysozoa</taxon>
        <taxon>Arthropoda</taxon>
        <taxon>Hexapoda</taxon>
        <taxon>Insecta</taxon>
        <taxon>Pterygota</taxon>
        <taxon>Neoptera</taxon>
        <taxon>Endopterygota</taxon>
        <taxon>Lepidoptera</taxon>
        <taxon>Glossata</taxon>
        <taxon>Ditrysia</taxon>
        <taxon>Geometroidea</taxon>
        <taxon>Geometridae</taxon>
        <taxon>Larentiinae</taxon>
        <taxon>Operophtera</taxon>
    </lineage>
</organism>
<protein>
    <submittedName>
        <fullName evidence="1">Putative set and mynd domain-containing protein</fullName>
    </submittedName>
</protein>
<comment type="caution">
    <text evidence="1">The sequence shown here is derived from an EMBL/GenBank/DDBJ whole genome shotgun (WGS) entry which is preliminary data.</text>
</comment>
<reference evidence="1 2" key="1">
    <citation type="journal article" date="2015" name="Genome Biol. Evol.">
        <title>The genome of winter moth (Operophtera brumata) provides a genomic perspective on sexual dimorphism and phenology.</title>
        <authorList>
            <person name="Derks M.F."/>
            <person name="Smit S."/>
            <person name="Salis L."/>
            <person name="Schijlen E."/>
            <person name="Bossers A."/>
            <person name="Mateman C."/>
            <person name="Pijl A.S."/>
            <person name="de Ridder D."/>
            <person name="Groenen M.A."/>
            <person name="Visser M.E."/>
            <person name="Megens H.J."/>
        </authorList>
    </citation>
    <scope>NUCLEOTIDE SEQUENCE [LARGE SCALE GENOMIC DNA]</scope>
    <source>
        <strain evidence="1">WM2013NL</strain>
        <tissue evidence="1">Head and thorax</tissue>
    </source>
</reference>
<dbReference type="Proteomes" id="UP000037510">
    <property type="component" value="Unassembled WGS sequence"/>
</dbReference>
<evidence type="ECO:0000313" key="1">
    <source>
        <dbReference type="EMBL" id="KOB74960.1"/>
    </source>
</evidence>
<dbReference type="EMBL" id="JTDY01001075">
    <property type="protein sequence ID" value="KOB74960.1"/>
    <property type="molecule type" value="Genomic_DNA"/>
</dbReference>
<accession>A0A0L7LHS6</accession>